<reference evidence="2 3" key="1">
    <citation type="journal article" date="2018" name="J. Microbiol.">
        <title>Salicibibacter kimchii gen. nov., sp. nov., a moderately halophilic and alkalitolerant bacterium in the family Bacillaceae, isolated from kimchi.</title>
        <authorList>
            <person name="Jang J.Y."/>
            <person name="Oh Y.J."/>
            <person name="Lim S.K."/>
            <person name="Park H.K."/>
            <person name="Lee C."/>
            <person name="Kim J.Y."/>
            <person name="Lee M.A."/>
            <person name="Choi H.J."/>
        </authorList>
    </citation>
    <scope>NUCLEOTIDE SEQUENCE [LARGE SCALE GENOMIC DNA]</scope>
    <source>
        <strain evidence="2 3">NKC1-1</strain>
    </source>
</reference>
<sequence>MYKTRVGIDARQFKPAQKKRQEPFVVGRVDLPSYRTLKGYDLVTSALKDLNVKLEIRTFKDKVPRKDMMAFYQGLDCFVCSSASEHIPLPVLEAAASGVTIITTNVAIVPELISDKQNGIIVKREAHAIRHAVQIVMNNPDMREKISQKYSGRG</sequence>
<dbReference type="SUPFAM" id="SSF53756">
    <property type="entry name" value="UDP-Glycosyltransferase/glycogen phosphorylase"/>
    <property type="match status" value="1"/>
</dbReference>
<dbReference type="PANTHER" id="PTHR12526">
    <property type="entry name" value="GLYCOSYLTRANSFERASE"/>
    <property type="match status" value="1"/>
</dbReference>
<evidence type="ECO:0000313" key="3">
    <source>
        <dbReference type="Proteomes" id="UP000252100"/>
    </source>
</evidence>
<accession>A0A345BUD9</accession>
<dbReference type="KEGG" id="rue:DT065_00080"/>
<evidence type="ECO:0000259" key="1">
    <source>
        <dbReference type="Pfam" id="PF00534"/>
    </source>
</evidence>
<dbReference type="Pfam" id="PF00534">
    <property type="entry name" value="Glycos_transf_1"/>
    <property type="match status" value="1"/>
</dbReference>
<name>A0A345BUD9_9BACI</name>
<dbReference type="InterPro" id="IPR001296">
    <property type="entry name" value="Glyco_trans_1"/>
</dbReference>
<organism evidence="2 3">
    <name type="scientific">Salicibibacter kimchii</name>
    <dbReference type="NCBI Taxonomy" id="2099786"/>
    <lineage>
        <taxon>Bacteria</taxon>
        <taxon>Bacillati</taxon>
        <taxon>Bacillota</taxon>
        <taxon>Bacilli</taxon>
        <taxon>Bacillales</taxon>
        <taxon>Bacillaceae</taxon>
        <taxon>Salicibibacter</taxon>
    </lineage>
</organism>
<dbReference type="Proteomes" id="UP000252100">
    <property type="component" value="Chromosome"/>
</dbReference>
<dbReference type="EMBL" id="CP031092">
    <property type="protein sequence ID" value="AXF54570.1"/>
    <property type="molecule type" value="Genomic_DNA"/>
</dbReference>
<dbReference type="Gene3D" id="3.40.50.2000">
    <property type="entry name" value="Glycogen Phosphorylase B"/>
    <property type="match status" value="1"/>
</dbReference>
<proteinExistence type="predicted"/>
<keyword evidence="3" id="KW-1185">Reference proteome</keyword>
<dbReference type="CDD" id="cd03801">
    <property type="entry name" value="GT4_PimA-like"/>
    <property type="match status" value="1"/>
</dbReference>
<dbReference type="PANTHER" id="PTHR12526:SF637">
    <property type="entry name" value="GLYCOSYLTRANSFERASE EPSF-RELATED"/>
    <property type="match status" value="1"/>
</dbReference>
<evidence type="ECO:0000313" key="2">
    <source>
        <dbReference type="EMBL" id="AXF54570.1"/>
    </source>
</evidence>
<feature type="domain" description="Glycosyl transferase family 1" evidence="1">
    <location>
        <begin position="59"/>
        <end position="149"/>
    </location>
</feature>
<keyword evidence="2" id="KW-0808">Transferase</keyword>
<dbReference type="AlphaFoldDB" id="A0A345BUD9"/>
<dbReference type="GO" id="GO:0016757">
    <property type="term" value="F:glycosyltransferase activity"/>
    <property type="evidence" value="ECO:0007669"/>
    <property type="project" value="InterPro"/>
</dbReference>
<protein>
    <submittedName>
        <fullName evidence="2">Glycosyltransferase</fullName>
    </submittedName>
</protein>
<gene>
    <name evidence="2" type="ORF">DT065_00080</name>
</gene>